<name>A0AC34RHX0_9BILA</name>
<evidence type="ECO:0000313" key="1">
    <source>
        <dbReference type="Proteomes" id="UP000887576"/>
    </source>
</evidence>
<protein>
    <submittedName>
        <fullName evidence="2">Uncharacterized protein</fullName>
    </submittedName>
</protein>
<organism evidence="1 2">
    <name type="scientific">Panagrolaimus sp. JU765</name>
    <dbReference type="NCBI Taxonomy" id="591449"/>
    <lineage>
        <taxon>Eukaryota</taxon>
        <taxon>Metazoa</taxon>
        <taxon>Ecdysozoa</taxon>
        <taxon>Nematoda</taxon>
        <taxon>Chromadorea</taxon>
        <taxon>Rhabditida</taxon>
        <taxon>Tylenchina</taxon>
        <taxon>Panagrolaimomorpha</taxon>
        <taxon>Panagrolaimoidea</taxon>
        <taxon>Panagrolaimidae</taxon>
        <taxon>Panagrolaimus</taxon>
    </lineage>
</organism>
<sequence length="74" mass="8715">MAHTSRADIVSITSFNEWHEGTQIEPAVAHSYGNFTYLEYDRNPEQYLEITRKMIHEYFTAPHENIPMQMARVV</sequence>
<dbReference type="Proteomes" id="UP000887576">
    <property type="component" value="Unplaced"/>
</dbReference>
<proteinExistence type="predicted"/>
<evidence type="ECO:0000313" key="2">
    <source>
        <dbReference type="WBParaSite" id="JU765_v2.g7115.t1"/>
    </source>
</evidence>
<reference evidence="2" key="1">
    <citation type="submission" date="2022-11" db="UniProtKB">
        <authorList>
            <consortium name="WormBaseParasite"/>
        </authorList>
    </citation>
    <scope>IDENTIFICATION</scope>
</reference>
<accession>A0AC34RHX0</accession>
<dbReference type="WBParaSite" id="JU765_v2.g7115.t1">
    <property type="protein sequence ID" value="JU765_v2.g7115.t1"/>
    <property type="gene ID" value="JU765_v2.g7115"/>
</dbReference>